<dbReference type="NCBIfam" id="NF038065">
    <property type="entry name" value="Pr6Pr"/>
    <property type="match status" value="1"/>
</dbReference>
<dbReference type="EMBL" id="VIGH01000008">
    <property type="protein sequence ID" value="TQF66246.1"/>
    <property type="molecule type" value="Genomic_DNA"/>
</dbReference>
<dbReference type="Proteomes" id="UP000316256">
    <property type="component" value="Unassembled WGS sequence"/>
</dbReference>
<feature type="transmembrane region" description="Helical" evidence="1">
    <location>
        <begin position="50"/>
        <end position="72"/>
    </location>
</feature>
<reference evidence="2 3" key="1">
    <citation type="submission" date="2019-06" db="EMBL/GenBank/DDBJ databases">
        <title>Rhodococcus spaelei sp. nov., isolated from a cave.</title>
        <authorList>
            <person name="Lee S.D."/>
        </authorList>
    </citation>
    <scope>NUCLEOTIDE SEQUENCE [LARGE SCALE GENOMIC DNA]</scope>
    <source>
        <strain evidence="2 3">C9-5</strain>
    </source>
</reference>
<keyword evidence="1" id="KW-0812">Transmembrane</keyword>
<sequence length="229" mass="25573">MSDLAEKPAHPHTHPLVRVLRLALAVLGVVALMWIPVHSGDSPGFSYFNYFSYFTVLSNVLAAIVLVVGAVTDPQGTRWQLFRGAVTVYMVITGIVYAVLLANIDVGMQGQWTNEVVHRLLPLVLFLDWVLNPPRMRISDAQSLTWLWFPFVYGVYTLIRGPIVDWYPYPFINPTDQGYLQMSIGLVVLLIGFVLISLAVNVAGRLGRRWRYGEDTPSASVGGVDREVE</sequence>
<feature type="transmembrane region" description="Helical" evidence="1">
    <location>
        <begin position="179"/>
        <end position="203"/>
    </location>
</feature>
<protein>
    <recommendedName>
        <fullName evidence="4">Integral membrane protein</fullName>
    </recommendedName>
</protein>
<name>A0A541B1S2_9NOCA</name>
<evidence type="ECO:0008006" key="4">
    <source>
        <dbReference type="Google" id="ProtNLM"/>
    </source>
</evidence>
<evidence type="ECO:0000313" key="3">
    <source>
        <dbReference type="Proteomes" id="UP000316256"/>
    </source>
</evidence>
<gene>
    <name evidence="2" type="ORF">FK531_17100</name>
</gene>
<dbReference type="OrthoDB" id="9809977at2"/>
<feature type="transmembrane region" description="Helical" evidence="1">
    <location>
        <begin position="84"/>
        <end position="104"/>
    </location>
</feature>
<keyword evidence="1" id="KW-1133">Transmembrane helix</keyword>
<organism evidence="2 3">
    <name type="scientific">Rhodococcus spelaei</name>
    <dbReference type="NCBI Taxonomy" id="2546320"/>
    <lineage>
        <taxon>Bacteria</taxon>
        <taxon>Bacillati</taxon>
        <taxon>Actinomycetota</taxon>
        <taxon>Actinomycetes</taxon>
        <taxon>Mycobacteriales</taxon>
        <taxon>Nocardiaceae</taxon>
        <taxon>Rhodococcus</taxon>
    </lineage>
</organism>
<dbReference type="InterPro" id="IPR049713">
    <property type="entry name" value="Pr6Pr-like"/>
</dbReference>
<comment type="caution">
    <text evidence="2">The sequence shown here is derived from an EMBL/GenBank/DDBJ whole genome shotgun (WGS) entry which is preliminary data.</text>
</comment>
<keyword evidence="1" id="KW-0472">Membrane</keyword>
<feature type="transmembrane region" description="Helical" evidence="1">
    <location>
        <begin position="20"/>
        <end position="38"/>
    </location>
</feature>
<keyword evidence="3" id="KW-1185">Reference proteome</keyword>
<dbReference type="AlphaFoldDB" id="A0A541B1S2"/>
<proteinExistence type="predicted"/>
<evidence type="ECO:0000256" key="1">
    <source>
        <dbReference type="SAM" id="Phobius"/>
    </source>
</evidence>
<accession>A0A541B1S2</accession>
<feature type="transmembrane region" description="Helical" evidence="1">
    <location>
        <begin position="143"/>
        <end position="159"/>
    </location>
</feature>
<evidence type="ECO:0000313" key="2">
    <source>
        <dbReference type="EMBL" id="TQF66246.1"/>
    </source>
</evidence>